<evidence type="ECO:0000313" key="3">
    <source>
        <dbReference type="Proteomes" id="UP000318937"/>
    </source>
</evidence>
<sequence length="272" mass="30672">MNYKRIIAIVISVICIILLIFSFLTWKSKIDNVKAGAKIIDSTQNELVETKDIVSPTKDRSDSLSRTTVEGALKNADENVQNLVLNRFYSKQKVQLLIVGSNSMEDGAPGYATLLTNALTDTYGDFIETDALPFDGTSKQFIEEKMLDIDWTIGYDLVLLEPFTLHNNGKVIIEDEHRHIQAFEQKVLEEVPDAIVILQPSHPFFQANFYLIQIDSLEKFAARRGYPYINHWTAWPATTDPALDNFLTEDNSPNSEGAKAWASSLITYFTGK</sequence>
<dbReference type="Proteomes" id="UP000318937">
    <property type="component" value="Unassembled WGS sequence"/>
</dbReference>
<evidence type="ECO:0000256" key="1">
    <source>
        <dbReference type="SAM" id="Phobius"/>
    </source>
</evidence>
<keyword evidence="2" id="KW-0378">Hydrolase</keyword>
<dbReference type="OrthoDB" id="2451965at2"/>
<dbReference type="RefSeq" id="WP_142607869.1">
    <property type="nucleotide sequence ID" value="NZ_VDGG01000027.1"/>
</dbReference>
<gene>
    <name evidence="2" type="ORF">FG383_13240</name>
</gene>
<name>A0A544T5L1_9BACI</name>
<keyword evidence="1" id="KW-1133">Transmembrane helix</keyword>
<dbReference type="GO" id="GO:0016787">
    <property type="term" value="F:hydrolase activity"/>
    <property type="evidence" value="ECO:0007669"/>
    <property type="project" value="UniProtKB-KW"/>
</dbReference>
<dbReference type="AlphaFoldDB" id="A0A544T5L1"/>
<reference evidence="2 3" key="1">
    <citation type="submission" date="2019-05" db="EMBL/GenBank/DDBJ databases">
        <title>Psychrobacillus vulpis sp. nov., a new species isolated from feces of a red fox that inhabits in The Tablas de Daimiel Natural Park, Albacete, Spain.</title>
        <authorList>
            <person name="Rodriguez M."/>
            <person name="Reina J.C."/>
            <person name="Bejar V."/>
            <person name="Llamas I."/>
        </authorList>
    </citation>
    <scope>NUCLEOTIDE SEQUENCE [LARGE SCALE GENOMIC DNA]</scope>
    <source>
        <strain evidence="2 3">NHI-2</strain>
    </source>
</reference>
<protein>
    <submittedName>
        <fullName evidence="2">SGNH/GDSL hydrolase family protein</fullName>
    </submittedName>
</protein>
<keyword evidence="1" id="KW-0812">Transmembrane</keyword>
<keyword evidence="3" id="KW-1185">Reference proteome</keyword>
<dbReference type="EMBL" id="VDGG01000027">
    <property type="protein sequence ID" value="TQR12706.1"/>
    <property type="molecule type" value="Genomic_DNA"/>
</dbReference>
<keyword evidence="1" id="KW-0472">Membrane</keyword>
<organism evidence="2 3">
    <name type="scientific">Psychrobacillus soli</name>
    <dbReference type="NCBI Taxonomy" id="1543965"/>
    <lineage>
        <taxon>Bacteria</taxon>
        <taxon>Bacillati</taxon>
        <taxon>Bacillota</taxon>
        <taxon>Bacilli</taxon>
        <taxon>Bacillales</taxon>
        <taxon>Bacillaceae</taxon>
        <taxon>Psychrobacillus</taxon>
    </lineage>
</organism>
<evidence type="ECO:0000313" key="2">
    <source>
        <dbReference type="EMBL" id="TQR12706.1"/>
    </source>
</evidence>
<dbReference type="SUPFAM" id="SSF52266">
    <property type="entry name" value="SGNH hydrolase"/>
    <property type="match status" value="1"/>
</dbReference>
<comment type="caution">
    <text evidence="2">The sequence shown here is derived from an EMBL/GenBank/DDBJ whole genome shotgun (WGS) entry which is preliminary data.</text>
</comment>
<feature type="transmembrane region" description="Helical" evidence="1">
    <location>
        <begin position="6"/>
        <end position="26"/>
    </location>
</feature>
<proteinExistence type="predicted"/>
<accession>A0A544T5L1</accession>